<dbReference type="EMBL" id="JBFXLT010000004">
    <property type="protein sequence ID" value="KAL2821605.1"/>
    <property type="molecule type" value="Genomic_DNA"/>
</dbReference>
<reference evidence="2 3" key="1">
    <citation type="submission" date="2024-07" db="EMBL/GenBank/DDBJ databases">
        <title>Section-level genome sequencing and comparative genomics of Aspergillus sections Usti and Cavernicolus.</title>
        <authorList>
            <consortium name="Lawrence Berkeley National Laboratory"/>
            <person name="Nybo J.L."/>
            <person name="Vesth T.C."/>
            <person name="Theobald S."/>
            <person name="Frisvad J.C."/>
            <person name="Larsen T.O."/>
            <person name="Kjaerboelling I."/>
            <person name="Rothschild-Mancinelli K."/>
            <person name="Lyhne E.K."/>
            <person name="Kogle M.E."/>
            <person name="Barry K."/>
            <person name="Clum A."/>
            <person name="Na H."/>
            <person name="Ledsgaard L."/>
            <person name="Lin J."/>
            <person name="Lipzen A."/>
            <person name="Kuo A."/>
            <person name="Riley R."/>
            <person name="Mondo S."/>
            <person name="Labutti K."/>
            <person name="Haridas S."/>
            <person name="Pangalinan J."/>
            <person name="Salamov A.A."/>
            <person name="Simmons B.A."/>
            <person name="Magnuson J.K."/>
            <person name="Chen J."/>
            <person name="Drula E."/>
            <person name="Henrissat B."/>
            <person name="Wiebenga A."/>
            <person name="Lubbers R.J."/>
            <person name="Gomes A.C."/>
            <person name="Makela M.R."/>
            <person name="Stajich J."/>
            <person name="Grigoriev I.V."/>
            <person name="Mortensen U.H."/>
            <person name="De Vries R.P."/>
            <person name="Baker S.E."/>
            <person name="Andersen M.R."/>
        </authorList>
    </citation>
    <scope>NUCLEOTIDE SEQUENCE [LARGE SCALE GENOMIC DNA]</scope>
    <source>
        <strain evidence="2 3">CBS 588.65</strain>
    </source>
</reference>
<sequence>MRGRPTRDDDRNYVASNSDDEDWENAADESFNIPGAEKATVMFDFDRERERRLAGVVNIPKNVYTQKEKSLFLQLAMRGFEPLAPKHWQFDFPTLPDSLFPEPGKQRAEPIIKISRSTTFHAIKSLSNLFSLSGRVRDCNIVEKRPERLIKDTIERYIRWALYDANLEIGPGSLPVHVIHVQGKDESIIHALGRLNRHLQRLALRHQKALREIFTITDIKLKNSEPSGPKTISKTELPLLIGFIICGPVVAIMTFDLDLLNCAEPADGKFISQFDLSERGQDVWNSLSMTIAVMHIRNTMVRLTEKGYGGYVNKGKPGAADRDL</sequence>
<feature type="compositionally biased region" description="Basic and acidic residues" evidence="1">
    <location>
        <begin position="1"/>
        <end position="12"/>
    </location>
</feature>
<name>A0ABR4I1I2_9EURO</name>
<feature type="region of interest" description="Disordered" evidence="1">
    <location>
        <begin position="1"/>
        <end position="25"/>
    </location>
</feature>
<evidence type="ECO:0000313" key="2">
    <source>
        <dbReference type="EMBL" id="KAL2821605.1"/>
    </source>
</evidence>
<accession>A0ABR4I1I2</accession>
<comment type="caution">
    <text evidence="2">The sequence shown here is derived from an EMBL/GenBank/DDBJ whole genome shotgun (WGS) entry which is preliminary data.</text>
</comment>
<evidence type="ECO:0000256" key="1">
    <source>
        <dbReference type="SAM" id="MobiDB-lite"/>
    </source>
</evidence>
<dbReference type="Proteomes" id="UP001610334">
    <property type="component" value="Unassembled WGS sequence"/>
</dbReference>
<evidence type="ECO:0000313" key="3">
    <source>
        <dbReference type="Proteomes" id="UP001610334"/>
    </source>
</evidence>
<organism evidence="2 3">
    <name type="scientific">Aspergillus granulosus</name>
    <dbReference type="NCBI Taxonomy" id="176169"/>
    <lineage>
        <taxon>Eukaryota</taxon>
        <taxon>Fungi</taxon>
        <taxon>Dikarya</taxon>
        <taxon>Ascomycota</taxon>
        <taxon>Pezizomycotina</taxon>
        <taxon>Eurotiomycetes</taxon>
        <taxon>Eurotiomycetidae</taxon>
        <taxon>Eurotiales</taxon>
        <taxon>Aspergillaceae</taxon>
        <taxon>Aspergillus</taxon>
        <taxon>Aspergillus subgen. Nidulantes</taxon>
    </lineage>
</organism>
<proteinExistence type="predicted"/>
<protein>
    <submittedName>
        <fullName evidence="2">Uncharacterized protein</fullName>
    </submittedName>
</protein>
<keyword evidence="3" id="KW-1185">Reference proteome</keyword>
<gene>
    <name evidence="2" type="ORF">BJX63DRAFT_378683</name>
</gene>